<feature type="transmembrane region" description="Helical" evidence="1">
    <location>
        <begin position="117"/>
        <end position="137"/>
    </location>
</feature>
<keyword evidence="1" id="KW-0472">Membrane</keyword>
<dbReference type="Gene3D" id="1.10.1760.20">
    <property type="match status" value="1"/>
</dbReference>
<dbReference type="Proteomes" id="UP000628736">
    <property type="component" value="Unassembled WGS sequence"/>
</dbReference>
<keyword evidence="1" id="KW-0812">Transmembrane</keyword>
<accession>A0A8J6M3B6</accession>
<dbReference type="InterPro" id="IPR010898">
    <property type="entry name" value="Hpre_diP_synth_I"/>
</dbReference>
<organism evidence="2 3">
    <name type="scientific">Flintibacter hominis</name>
    <dbReference type="NCBI Taxonomy" id="2763048"/>
    <lineage>
        <taxon>Bacteria</taxon>
        <taxon>Bacillati</taxon>
        <taxon>Bacillota</taxon>
        <taxon>Clostridia</taxon>
        <taxon>Eubacteriales</taxon>
        <taxon>Flintibacter</taxon>
    </lineage>
</organism>
<evidence type="ECO:0000256" key="1">
    <source>
        <dbReference type="SAM" id="Phobius"/>
    </source>
</evidence>
<dbReference type="PIRSF" id="PIRSF027391">
    <property type="entry name" value="Hpre_diP_synt_I"/>
    <property type="match status" value="1"/>
</dbReference>
<dbReference type="EMBL" id="JACOPO010000005">
    <property type="protein sequence ID" value="MBC5723005.1"/>
    <property type="molecule type" value="Genomic_DNA"/>
</dbReference>
<comment type="caution">
    <text evidence="2">The sequence shown here is derived from an EMBL/GenBank/DDBJ whole genome shotgun (WGS) entry which is preliminary data.</text>
</comment>
<protein>
    <submittedName>
        <fullName evidence="2">Gx transporter family protein</fullName>
    </submittedName>
</protein>
<gene>
    <name evidence="2" type="ORF">H8S11_09285</name>
</gene>
<reference evidence="2" key="1">
    <citation type="submission" date="2020-08" db="EMBL/GenBank/DDBJ databases">
        <title>Genome public.</title>
        <authorList>
            <person name="Liu C."/>
            <person name="Sun Q."/>
        </authorList>
    </citation>
    <scope>NUCLEOTIDE SEQUENCE</scope>
    <source>
        <strain evidence="2">NSJ-23</strain>
    </source>
</reference>
<feature type="transmembrane region" description="Helical" evidence="1">
    <location>
        <begin position="56"/>
        <end position="74"/>
    </location>
</feature>
<name>A0A8J6M3B6_9FIRM</name>
<evidence type="ECO:0000313" key="3">
    <source>
        <dbReference type="Proteomes" id="UP000628736"/>
    </source>
</evidence>
<dbReference type="InterPro" id="IPR014535">
    <property type="entry name" value="Hpre_diP_synt_I"/>
</dbReference>
<evidence type="ECO:0000313" key="2">
    <source>
        <dbReference type="EMBL" id="MBC5723005.1"/>
    </source>
</evidence>
<keyword evidence="3" id="KW-1185">Reference proteome</keyword>
<dbReference type="Pfam" id="PF07456">
    <property type="entry name" value="Hpre_diP_synt_I"/>
    <property type="match status" value="1"/>
</dbReference>
<dbReference type="AlphaFoldDB" id="A0A8J6M3B6"/>
<sequence length="144" mass="15299">MVEAQIPVPLPIPGVKLGLANIVTVYVMFVLGPGDALLVLSARVFLGAVFSGQMSTLLYSAGGGLLCWLALCLLRRVLSRDQIWLCSPVAAIFHNLGQLLVAAGVMKTWAVLAYLPYLVMAGAAAGLFTGLCAQVLIRHLEKIH</sequence>
<proteinExistence type="predicted"/>
<feature type="transmembrane region" description="Helical" evidence="1">
    <location>
        <begin position="83"/>
        <end position="105"/>
    </location>
</feature>
<keyword evidence="1" id="KW-1133">Transmembrane helix</keyword>